<dbReference type="PANTHER" id="PTHR11468">
    <property type="entry name" value="GLYCOGEN PHOSPHORYLASE"/>
    <property type="match status" value="1"/>
</dbReference>
<dbReference type="CDD" id="cd04300">
    <property type="entry name" value="GT35_Glycogen_Phosphorylase"/>
    <property type="match status" value="1"/>
</dbReference>
<evidence type="ECO:0000256" key="4">
    <source>
        <dbReference type="ARBA" id="ARBA00022600"/>
    </source>
</evidence>
<evidence type="ECO:0000313" key="13">
    <source>
        <dbReference type="EnsemblMetazoa" id="KAF7488248.1"/>
    </source>
</evidence>
<evidence type="ECO:0000256" key="10">
    <source>
        <dbReference type="RuleBase" id="RU000587"/>
    </source>
</evidence>
<evidence type="ECO:0000256" key="7">
    <source>
        <dbReference type="ARBA" id="ARBA00022898"/>
    </source>
</evidence>
<dbReference type="Proteomes" id="UP000070412">
    <property type="component" value="Unassembled WGS sequence"/>
</dbReference>
<dbReference type="FunFam" id="3.40.50.2000:FF:000153">
    <property type="entry name" value="Alpha-1,4 glucan phosphorylase"/>
    <property type="match status" value="1"/>
</dbReference>
<dbReference type="EMBL" id="JXLN01004879">
    <property type="protein sequence ID" value="KPM03401.1"/>
    <property type="molecule type" value="Genomic_DNA"/>
</dbReference>
<dbReference type="GO" id="GO:0005980">
    <property type="term" value="P:glycogen catabolic process"/>
    <property type="evidence" value="ECO:0007669"/>
    <property type="project" value="TreeGrafter"/>
</dbReference>
<sequence length="845" mass="97841">MATASEIDLERRKQISVRHIASVENVSEFKQNFNRHLHYTLVKDRIVSTPRDFFLALAHSVRDHLVSRWIRTQQHYYEKDPKRIYYLSLEYYIGRQLSNTMINVDIQSACDEALYQMGLDIEELEEIEEDAGLGNGGLGRLAACFLDSMATLGIAGYGYGLRYEYGIFSQKIVHDEQIEEPDDWLRFGNPWETARPEYLLPVHFYGRVVNTDSGCKWVDTTTVLAMPYDSPVPGYKNNYVNTMRLWSAKSPHNFDLQYFNNGDYVQAVIDRNYAENITKVLYPNDNFFEGRELRLKQEYFLVSATLQDIIRRFKTAKFGEKQIARSSFDEFPDKVAIQLNDTHPALAIPELMRLFLDVEKMDWDTAWKICTKVFAYTNHTVLPEALERWSCGLIEHVLPRHLQIIYEINARHLKEVSRLYPNDMDKLRNLSLIEEGSDKKVNMANLAIVGSHKVNGVAAIHSEIIKNTVFKDFYDMTPEKFTNKTNGITPRRWLLMCNPGLSDLICDKIGEEWIVHLDELQKLKPFATDPNFIKDIQRVKNENKMRLAKILLKEYEVQVNPASLFDIQVKRIHEYKRQLLNCLHIITLYNRIRNNPEKKFVPRTIMIGGKAAPGYHMAKQIIRLINKVGKVVNNDPIVGDKLKVIFLENYRVSFAEKIIPAADLSEQISTAGTEASGTGNMKFMLNGALTIGTLDGANVEMMEEMGEENIFIFGMKEHEVEELKRRGYNAWDYYNNNVELKTIIDQINTGFFSPSNPDMFKDVINVLLNHDRFFVFADYESYIKCQERVSELYMNPNEWTSKAILNIASSGKFSSDRTIAEYAREIWGIEPTWEKLPDPHKTSNK</sequence>
<evidence type="ECO:0000313" key="14">
    <source>
        <dbReference type="Proteomes" id="UP000070412"/>
    </source>
</evidence>
<comment type="function">
    <text evidence="10">Allosteric enzyme that catalyzes the rate-limiting step in glycogen catabolism, the phosphorolytic cleavage of glycogen to produce glucose-1-phosphate, and plays a central role in maintaining cellular and organismal glucose homeostasis.</text>
</comment>
<keyword evidence="7 9" id="KW-0663">Pyridoxal phosphate</keyword>
<comment type="catalytic activity">
    <reaction evidence="10">
        <text>[(1-&gt;4)-alpha-D-glucosyl](n) + phosphate = [(1-&gt;4)-alpha-D-glucosyl](n-1) + alpha-D-glucose 1-phosphate</text>
        <dbReference type="Rhea" id="RHEA:41732"/>
        <dbReference type="Rhea" id="RHEA-COMP:9584"/>
        <dbReference type="Rhea" id="RHEA-COMP:9586"/>
        <dbReference type="ChEBI" id="CHEBI:15444"/>
        <dbReference type="ChEBI" id="CHEBI:43474"/>
        <dbReference type="ChEBI" id="CHEBI:58601"/>
        <dbReference type="EC" id="2.4.1.1"/>
    </reaction>
</comment>
<name>A0A131ZXJ7_SARSC</name>
<evidence type="ECO:0000256" key="3">
    <source>
        <dbReference type="ARBA" id="ARBA00022553"/>
    </source>
</evidence>
<dbReference type="Gene3D" id="3.40.50.2000">
    <property type="entry name" value="Glycogen Phosphorylase B"/>
    <property type="match status" value="2"/>
</dbReference>
<dbReference type="Pfam" id="PF00343">
    <property type="entry name" value="Phosphorylase"/>
    <property type="match status" value="1"/>
</dbReference>
<dbReference type="PROSITE" id="PS00102">
    <property type="entry name" value="PHOSPHORYLASE"/>
    <property type="match status" value="1"/>
</dbReference>
<keyword evidence="4" id="KW-0321">Glycogen metabolism</keyword>
<keyword evidence="6 10" id="KW-0808">Transferase</keyword>
<evidence type="ECO:0000313" key="15">
    <source>
        <dbReference type="Proteomes" id="UP000616769"/>
    </source>
</evidence>
<dbReference type="EMBL" id="WVUK01000066">
    <property type="protein sequence ID" value="KAF7488248.1"/>
    <property type="molecule type" value="Genomic_DNA"/>
</dbReference>
<dbReference type="FunFam" id="3.40.50.2000:FF:000197">
    <property type="entry name" value="Alpha-1,4 glucan phosphorylase"/>
    <property type="match status" value="1"/>
</dbReference>
<dbReference type="GO" id="GO:0005737">
    <property type="term" value="C:cytoplasm"/>
    <property type="evidence" value="ECO:0007669"/>
    <property type="project" value="TreeGrafter"/>
</dbReference>
<dbReference type="NCBIfam" id="TIGR02093">
    <property type="entry name" value="P_ylase"/>
    <property type="match status" value="1"/>
</dbReference>
<dbReference type="EnsemblMetazoa" id="SSS_6688s_mrna">
    <property type="protein sequence ID" value="KAF7488248.1"/>
    <property type="gene ID" value="SSS_6688"/>
</dbReference>
<evidence type="ECO:0000256" key="5">
    <source>
        <dbReference type="ARBA" id="ARBA00022676"/>
    </source>
</evidence>
<comment type="cofactor">
    <cofactor evidence="1 10">
        <name>pyridoxal 5'-phosphate</name>
        <dbReference type="ChEBI" id="CHEBI:597326"/>
    </cofactor>
</comment>
<evidence type="ECO:0000256" key="2">
    <source>
        <dbReference type="ARBA" id="ARBA00006047"/>
    </source>
</evidence>
<reference evidence="12 15" key="1">
    <citation type="journal article" date="2015" name="Parasit. Vectors">
        <title>Draft genome of the scabies mite.</title>
        <authorList>
            <person name="Rider S.D.Jr."/>
            <person name="Morgan M.S."/>
            <person name="Arlian L.G."/>
        </authorList>
    </citation>
    <scope>NUCLEOTIDE SEQUENCE [LARGE SCALE GENOMIC DNA]</scope>
    <source>
        <strain evidence="12">Arlian Lab</strain>
    </source>
</reference>
<dbReference type="Proteomes" id="UP000616769">
    <property type="component" value="Unassembled WGS sequence"/>
</dbReference>
<evidence type="ECO:0000313" key="12">
    <source>
        <dbReference type="EMBL" id="KPM03401.1"/>
    </source>
</evidence>
<dbReference type="OrthoDB" id="9215500at2759"/>
<keyword evidence="5 10" id="KW-0328">Glycosyltransferase</keyword>
<accession>A0A131ZXJ7</accession>
<evidence type="ECO:0000256" key="8">
    <source>
        <dbReference type="ARBA" id="ARBA00023277"/>
    </source>
</evidence>
<dbReference type="InterPro" id="IPR000811">
    <property type="entry name" value="Glyco_trans_35"/>
</dbReference>
<evidence type="ECO:0000256" key="9">
    <source>
        <dbReference type="PIRSR" id="PIRSR000460-1"/>
    </source>
</evidence>
<comment type="similarity">
    <text evidence="2 10">Belongs to the glycogen phosphorylase family.</text>
</comment>
<dbReference type="AlphaFoldDB" id="A0A131ZXJ7"/>
<keyword evidence="3" id="KW-0597">Phosphoprotein</keyword>
<feature type="modified residue" description="N6-(pyridoxal phosphate)lysine" evidence="9">
    <location>
        <position position="682"/>
    </location>
</feature>
<dbReference type="InterPro" id="IPR011833">
    <property type="entry name" value="Glycg_phsphrylas"/>
</dbReference>
<dbReference type="GO" id="GO:0030170">
    <property type="term" value="F:pyridoxal phosphate binding"/>
    <property type="evidence" value="ECO:0007669"/>
    <property type="project" value="InterPro"/>
</dbReference>
<dbReference type="EC" id="2.4.1.1" evidence="10"/>
<dbReference type="PIRSF" id="PIRSF000460">
    <property type="entry name" value="Pprylas_GlgP"/>
    <property type="match status" value="1"/>
</dbReference>
<dbReference type="InterPro" id="IPR035090">
    <property type="entry name" value="Pyridoxal_P_attach_site"/>
</dbReference>
<dbReference type="VEuPathDB" id="VectorBase:SSCA006652"/>
<protein>
    <recommendedName>
        <fullName evidence="10">Alpha-1,4 glucan phosphorylase</fullName>
        <ecNumber evidence="10">2.4.1.1</ecNumber>
    </recommendedName>
</protein>
<keyword evidence="8 10" id="KW-0119">Carbohydrate metabolism</keyword>
<proteinExistence type="inferred from homology"/>
<organism evidence="12 15">
    <name type="scientific">Sarcoptes scabiei</name>
    <name type="common">Itch mite</name>
    <name type="synonym">Acarus scabiei</name>
    <dbReference type="NCBI Taxonomy" id="52283"/>
    <lineage>
        <taxon>Eukaryota</taxon>
        <taxon>Metazoa</taxon>
        <taxon>Ecdysozoa</taxon>
        <taxon>Arthropoda</taxon>
        <taxon>Chelicerata</taxon>
        <taxon>Arachnida</taxon>
        <taxon>Acari</taxon>
        <taxon>Acariformes</taxon>
        <taxon>Sarcoptiformes</taxon>
        <taxon>Astigmata</taxon>
        <taxon>Psoroptidia</taxon>
        <taxon>Sarcoptoidea</taxon>
        <taxon>Sarcoptidae</taxon>
        <taxon>Sarcoptinae</taxon>
        <taxon>Sarcoptes</taxon>
    </lineage>
</organism>
<gene>
    <name evidence="12" type="ORF">QR98_0018320</name>
    <name evidence="11" type="ORF">SSS_6688</name>
</gene>
<dbReference type="SUPFAM" id="SSF53756">
    <property type="entry name" value="UDP-Glycosyltransferase/glycogen phosphorylase"/>
    <property type="match status" value="1"/>
</dbReference>
<dbReference type="OMA" id="WLKQANP"/>
<dbReference type="PANTHER" id="PTHR11468:SF13">
    <property type="entry name" value="GLYCOGEN PHOSPHORYLASE"/>
    <property type="match status" value="1"/>
</dbReference>
<reference evidence="11" key="3">
    <citation type="submission" date="2020-01" db="EMBL/GenBank/DDBJ databases">
        <authorList>
            <person name="Korhonen P.K.K."/>
            <person name="Guangxu M.G."/>
            <person name="Wang T.W."/>
            <person name="Stroehlein A.J.S."/>
            <person name="Young N.D."/>
            <person name="Ang C.-S.A."/>
            <person name="Fernando D.W.F."/>
            <person name="Lu H.L."/>
            <person name="Taylor S.T."/>
            <person name="Ehtesham M.E.M."/>
            <person name="Najaraj S.H.N."/>
            <person name="Harsha G.H.G."/>
            <person name="Madugundu A.M."/>
            <person name="Renuse S.R."/>
            <person name="Holt D.H."/>
            <person name="Pandey A.P."/>
            <person name="Papenfuss A.P."/>
            <person name="Gasser R.B.G."/>
            <person name="Fischer K.F."/>
        </authorList>
    </citation>
    <scope>NUCLEOTIDE SEQUENCE</scope>
    <source>
        <strain evidence="11">SSS_KF_BRIS2020</strain>
    </source>
</reference>
<reference evidence="13" key="4">
    <citation type="submission" date="2022-06" db="UniProtKB">
        <authorList>
            <consortium name="EnsemblMetazoa"/>
        </authorList>
    </citation>
    <scope>IDENTIFICATION</scope>
</reference>
<evidence type="ECO:0000256" key="6">
    <source>
        <dbReference type="ARBA" id="ARBA00022679"/>
    </source>
</evidence>
<evidence type="ECO:0000313" key="11">
    <source>
        <dbReference type="EMBL" id="KAF7488248.1"/>
    </source>
</evidence>
<keyword evidence="14" id="KW-1185">Reference proteome</keyword>
<evidence type="ECO:0000256" key="1">
    <source>
        <dbReference type="ARBA" id="ARBA00001933"/>
    </source>
</evidence>
<dbReference type="GO" id="GO:0008184">
    <property type="term" value="F:glycogen phosphorylase activity"/>
    <property type="evidence" value="ECO:0007669"/>
    <property type="project" value="InterPro"/>
</dbReference>
<reference evidence="14" key="2">
    <citation type="journal article" date="2020" name="PLoS Negl. Trop. Dis.">
        <title>High-quality nuclear genome for Sarcoptes scabiei-A critical resource for a neglected parasite.</title>
        <authorList>
            <person name="Korhonen P.K."/>
            <person name="Gasser R.B."/>
            <person name="Ma G."/>
            <person name="Wang T."/>
            <person name="Stroehlein A.J."/>
            <person name="Young N.D."/>
            <person name="Ang C.S."/>
            <person name="Fernando D.D."/>
            <person name="Lu H.C."/>
            <person name="Taylor S."/>
            <person name="Reynolds S.L."/>
            <person name="Mofiz E."/>
            <person name="Najaraj S.H."/>
            <person name="Gowda H."/>
            <person name="Madugundu A."/>
            <person name="Renuse S."/>
            <person name="Holt D."/>
            <person name="Pandey A."/>
            <person name="Papenfuss A.T."/>
            <person name="Fischer K."/>
        </authorList>
    </citation>
    <scope>NUCLEOTIDE SEQUENCE [LARGE SCALE GENOMIC DNA]</scope>
</reference>
<dbReference type="FunFam" id="3.40.50.2000:FF:000005">
    <property type="entry name" value="Alpha-1,4 glucan phosphorylase"/>
    <property type="match status" value="1"/>
</dbReference>